<accession>A0AAD8JBV3</accession>
<protein>
    <submittedName>
        <fullName evidence="2">rRNA processing protein</fullName>
    </submittedName>
</protein>
<keyword evidence="1" id="KW-0472">Membrane</keyword>
<sequence>MLNSALELFKLVASNSFIVFCFCNLIIMILLIGSSKSASDTDEDSTSLPSKELVRGSKKCMTAQSKKSCTSFNDKNELRGFKEPCVDRNLLNFEEVGRKDDEDDELRKRVEAFIDKTTKAWKTEMLQKCNVIR</sequence>
<comment type="caution">
    <text evidence="2">The sequence shown here is derived from an EMBL/GenBank/DDBJ whole genome shotgun (WGS) entry which is preliminary data.</text>
</comment>
<keyword evidence="1" id="KW-1133">Transmembrane helix</keyword>
<proteinExistence type="predicted"/>
<evidence type="ECO:0000256" key="1">
    <source>
        <dbReference type="SAM" id="Phobius"/>
    </source>
</evidence>
<keyword evidence="1" id="KW-0812">Transmembrane</keyword>
<evidence type="ECO:0000313" key="3">
    <source>
        <dbReference type="Proteomes" id="UP001237642"/>
    </source>
</evidence>
<dbReference type="PANTHER" id="PTHR36595">
    <property type="entry name" value="TRANSMEMBRANE PROTEIN"/>
    <property type="match status" value="1"/>
</dbReference>
<gene>
    <name evidence="2" type="ORF">POM88_009488</name>
</gene>
<reference evidence="2" key="2">
    <citation type="submission" date="2023-05" db="EMBL/GenBank/DDBJ databases">
        <authorList>
            <person name="Schelkunov M.I."/>
        </authorList>
    </citation>
    <scope>NUCLEOTIDE SEQUENCE</scope>
    <source>
        <strain evidence="2">Hsosn_3</strain>
        <tissue evidence="2">Leaf</tissue>
    </source>
</reference>
<dbReference type="Proteomes" id="UP001237642">
    <property type="component" value="Unassembled WGS sequence"/>
</dbReference>
<dbReference type="EMBL" id="JAUIZM010000002">
    <property type="protein sequence ID" value="KAK1399625.1"/>
    <property type="molecule type" value="Genomic_DNA"/>
</dbReference>
<dbReference type="PANTHER" id="PTHR36595:SF1">
    <property type="entry name" value="TRANSMEMBRANE PROTEIN"/>
    <property type="match status" value="1"/>
</dbReference>
<reference evidence="2" key="1">
    <citation type="submission" date="2023-02" db="EMBL/GenBank/DDBJ databases">
        <title>Genome of toxic invasive species Heracleum sosnowskyi carries increased number of genes despite the absence of recent whole-genome duplications.</title>
        <authorList>
            <person name="Schelkunov M."/>
            <person name="Shtratnikova V."/>
            <person name="Makarenko M."/>
            <person name="Klepikova A."/>
            <person name="Omelchenko D."/>
            <person name="Novikova G."/>
            <person name="Obukhova E."/>
            <person name="Bogdanov V."/>
            <person name="Penin A."/>
            <person name="Logacheva M."/>
        </authorList>
    </citation>
    <scope>NUCLEOTIDE SEQUENCE</scope>
    <source>
        <strain evidence="2">Hsosn_3</strain>
        <tissue evidence="2">Leaf</tissue>
    </source>
</reference>
<keyword evidence="3" id="KW-1185">Reference proteome</keyword>
<name>A0AAD8JBV3_9APIA</name>
<evidence type="ECO:0000313" key="2">
    <source>
        <dbReference type="EMBL" id="KAK1399625.1"/>
    </source>
</evidence>
<feature type="transmembrane region" description="Helical" evidence="1">
    <location>
        <begin position="12"/>
        <end position="32"/>
    </location>
</feature>
<dbReference type="AlphaFoldDB" id="A0AAD8JBV3"/>
<organism evidence="2 3">
    <name type="scientific">Heracleum sosnowskyi</name>
    <dbReference type="NCBI Taxonomy" id="360622"/>
    <lineage>
        <taxon>Eukaryota</taxon>
        <taxon>Viridiplantae</taxon>
        <taxon>Streptophyta</taxon>
        <taxon>Embryophyta</taxon>
        <taxon>Tracheophyta</taxon>
        <taxon>Spermatophyta</taxon>
        <taxon>Magnoliopsida</taxon>
        <taxon>eudicotyledons</taxon>
        <taxon>Gunneridae</taxon>
        <taxon>Pentapetalae</taxon>
        <taxon>asterids</taxon>
        <taxon>campanulids</taxon>
        <taxon>Apiales</taxon>
        <taxon>Apiaceae</taxon>
        <taxon>Apioideae</taxon>
        <taxon>apioid superclade</taxon>
        <taxon>Tordylieae</taxon>
        <taxon>Tordyliinae</taxon>
        <taxon>Heracleum</taxon>
    </lineage>
</organism>